<dbReference type="NCBIfam" id="TIGR02821">
    <property type="entry name" value="fghA_ester_D"/>
    <property type="match status" value="1"/>
</dbReference>
<evidence type="ECO:0000256" key="1">
    <source>
        <dbReference type="ARBA" id="ARBA00005622"/>
    </source>
</evidence>
<feature type="active site" description="Charge relay system" evidence="6">
    <location>
        <position position="126"/>
    </location>
</feature>
<feature type="compositionally biased region" description="Low complexity" evidence="8">
    <location>
        <begin position="849"/>
        <end position="868"/>
    </location>
</feature>
<proteinExistence type="inferred from homology"/>
<dbReference type="GO" id="GO:0006364">
    <property type="term" value="P:rRNA processing"/>
    <property type="evidence" value="ECO:0007669"/>
    <property type="project" value="InterPro"/>
</dbReference>
<evidence type="ECO:0000256" key="4">
    <source>
        <dbReference type="ARBA" id="ARBA00022487"/>
    </source>
</evidence>
<evidence type="ECO:0000256" key="3">
    <source>
        <dbReference type="ARBA" id="ARBA00016774"/>
    </source>
</evidence>
<dbReference type="Proteomes" id="UP000279271">
    <property type="component" value="Unassembled WGS sequence"/>
</dbReference>
<evidence type="ECO:0000256" key="2">
    <source>
        <dbReference type="ARBA" id="ARBA00012479"/>
    </source>
</evidence>
<feature type="active site" description="Charge relay system" evidence="6">
    <location>
        <position position="235"/>
    </location>
</feature>
<feature type="region of interest" description="Disordered" evidence="8">
    <location>
        <begin position="844"/>
        <end position="1017"/>
    </location>
</feature>
<dbReference type="PANTHER" id="PTHR10061:SF0">
    <property type="entry name" value="S-FORMYLGLUTATHIONE HYDROLASE"/>
    <property type="match status" value="1"/>
</dbReference>
<feature type="active site" description="Charge relay system" evidence="6">
    <location>
        <position position="203"/>
    </location>
</feature>
<dbReference type="InterPro" id="IPR000801">
    <property type="entry name" value="Esterase-like"/>
</dbReference>
<feature type="coiled-coil region" evidence="7">
    <location>
        <begin position="700"/>
        <end position="758"/>
    </location>
</feature>
<dbReference type="InterPro" id="IPR019310">
    <property type="entry name" value="Efg1"/>
</dbReference>
<dbReference type="GO" id="GO:0046294">
    <property type="term" value="P:formaldehyde catabolic process"/>
    <property type="evidence" value="ECO:0007669"/>
    <property type="project" value="InterPro"/>
</dbReference>
<keyword evidence="7" id="KW-0175">Coiled coil</keyword>
<dbReference type="AlphaFoldDB" id="A0A3M7KTR1"/>
<dbReference type="GO" id="GO:0052689">
    <property type="term" value="F:carboxylic ester hydrolase activity"/>
    <property type="evidence" value="ECO:0007669"/>
    <property type="project" value="UniProtKB-KW"/>
</dbReference>
<protein>
    <recommendedName>
        <fullName evidence="3">S-formylglutathione hydrolase</fullName>
        <ecNumber evidence="2">3.1.2.12</ecNumber>
    </recommendedName>
</protein>
<evidence type="ECO:0000256" key="6">
    <source>
        <dbReference type="PIRSR" id="PIRSR614186-1"/>
    </source>
</evidence>
<dbReference type="PANTHER" id="PTHR10061">
    <property type="entry name" value="S-FORMYLGLUTATHIONE HYDROLASE"/>
    <property type="match status" value="1"/>
</dbReference>
<accession>A0A3M7KTR1</accession>
<feature type="compositionally biased region" description="Basic and acidic residues" evidence="8">
    <location>
        <begin position="909"/>
        <end position="921"/>
    </location>
</feature>
<dbReference type="SUPFAM" id="SSF53474">
    <property type="entry name" value="alpha/beta-Hydrolases"/>
    <property type="match status" value="1"/>
</dbReference>
<evidence type="ECO:0000256" key="7">
    <source>
        <dbReference type="SAM" id="Coils"/>
    </source>
</evidence>
<name>A0A3M7KTR1_AUXPR</name>
<keyword evidence="4" id="KW-0719">Serine esterase</keyword>
<dbReference type="InterPro" id="IPR029058">
    <property type="entry name" value="AB_hydrolase_fold"/>
</dbReference>
<comment type="similarity">
    <text evidence="1">Belongs to the esterase D family.</text>
</comment>
<evidence type="ECO:0000256" key="5">
    <source>
        <dbReference type="ARBA" id="ARBA00022801"/>
    </source>
</evidence>
<dbReference type="EMBL" id="QOKY01000199">
    <property type="protein sequence ID" value="RMZ53239.1"/>
    <property type="molecule type" value="Genomic_DNA"/>
</dbReference>
<dbReference type="FunFam" id="3.40.50.1820:FF:000002">
    <property type="entry name" value="S-formylglutathione hydrolase"/>
    <property type="match status" value="1"/>
</dbReference>
<dbReference type="Pfam" id="PF00756">
    <property type="entry name" value="Esterase"/>
    <property type="match status" value="1"/>
</dbReference>
<evidence type="ECO:0000313" key="9">
    <source>
        <dbReference type="EMBL" id="RMZ53239.1"/>
    </source>
</evidence>
<dbReference type="GO" id="GO:0018738">
    <property type="term" value="F:S-formylglutathione hydrolase activity"/>
    <property type="evidence" value="ECO:0007669"/>
    <property type="project" value="UniProtKB-EC"/>
</dbReference>
<dbReference type="EC" id="3.1.2.12" evidence="2"/>
<feature type="compositionally biased region" description="Acidic residues" evidence="8">
    <location>
        <begin position="870"/>
        <end position="882"/>
    </location>
</feature>
<gene>
    <name evidence="9" type="ORF">APUTEX25_005228</name>
</gene>
<evidence type="ECO:0000313" key="10">
    <source>
        <dbReference type="Proteomes" id="UP000279271"/>
    </source>
</evidence>
<dbReference type="GO" id="GO:0005829">
    <property type="term" value="C:cytosol"/>
    <property type="evidence" value="ECO:0007669"/>
    <property type="project" value="TreeGrafter"/>
</dbReference>
<sequence length="1017" mass="109090">MFGGFVKKFTHESKVLGCKMTFSVYLPPAATQKAVPVVYYLSGLTCTDDNVMQKSGAQRKAAELGLALVAPDTSPRGLGIPGEDDAYDFGTGAGFYLNATQEQWKRYRMYDYVLQELPQSSIMGHSMGGHGALIMALKNPGSFRSVSAFAPIVNPSAVPWGQKAFKGYLGDDKEAWAQYDATELVKDYSGRKQAILIDQGTGDDFLNKQLQPEVFQEAAGDKLALELRMQEGYDHSYYTIAGRDRHRSAPGMPLVPEKLRARQEVRAALGSQFWGQEAASPRSIDGKTVLDPCEPVPLGLMAPSGLSRTQQLLAAQALGILALPSYLGDRGGLILDRVLARIGGRTWWATLGSRMHAQRAFRQGAALDGPAMLRPLKDPQNYAACLRLHSQIARLASGQEVVDATGVACVVPLTASLDLSSALDRGDGMQYRIGLHQALAPADSDGSGPLRSTQHVQGAVAVEGEAYLNTSLRVFLSAGISGQLGRFRRRWLDFTAAALRVDVGLTSQHVLGALPAAPDAHTAVGGGWAGTAGGASTGLGPCANPDRHPAFALEGRGTWHALSAGLAQQVWGPLRARCDLRFALDPTYVPADEGERSTVHGLVATALSVRASRLETVVGADCVLPGSGGAARLVVWYSPQRREGMAEAHKKPSVAASVLAQRSVRPGQAKTKRKATVSYKNQIRSVERLLSKFEVDPKLRARQEKKLEELRAAAAAHSREELERKYAVRYHKVKFFERVKLERRLRQLEQQLAAAGGAGEAATALTAQLEQARRDLQYVLHFPKGEKYVSVLKDPETEADAARVQAERARLRALVAADLARAALVGEADEGRSLAATLKHMQGAGAGRGAAPTPTEPPAELAAAASGSEGEGDDFFLDEAVDPELSAPGRGVAVEPVRRQPPALLGPLPKEKEKRQARERVTLPARGAEASTRDGRGSGAKSPAVTRVPGPSPKINEKQGKPAHPRRPAALRLRIPAEHTAPAPQQRAAPKRPPVPVAVEPLRTRAEGGRKRRKKSA</sequence>
<organism evidence="9 10">
    <name type="scientific">Auxenochlorella protothecoides</name>
    <name type="common">Green microalga</name>
    <name type="synonym">Chlorella protothecoides</name>
    <dbReference type="NCBI Taxonomy" id="3075"/>
    <lineage>
        <taxon>Eukaryota</taxon>
        <taxon>Viridiplantae</taxon>
        <taxon>Chlorophyta</taxon>
        <taxon>core chlorophytes</taxon>
        <taxon>Trebouxiophyceae</taxon>
        <taxon>Chlorellales</taxon>
        <taxon>Chlorellaceae</taxon>
        <taxon>Auxenochlorella</taxon>
    </lineage>
</organism>
<dbReference type="Pfam" id="PF10153">
    <property type="entry name" value="Efg1"/>
    <property type="match status" value="1"/>
</dbReference>
<evidence type="ECO:0000256" key="8">
    <source>
        <dbReference type="SAM" id="MobiDB-lite"/>
    </source>
</evidence>
<keyword evidence="5" id="KW-0378">Hydrolase</keyword>
<reference evidence="10" key="1">
    <citation type="journal article" date="2018" name="Algal Res.">
        <title>Characterization of plant carbon substrate utilization by Auxenochlorella protothecoides.</title>
        <authorList>
            <person name="Vogler B.W."/>
            <person name="Starkenburg S.R."/>
            <person name="Sudasinghe N."/>
            <person name="Schambach J.Y."/>
            <person name="Rollin J.A."/>
            <person name="Pattathil S."/>
            <person name="Barry A.N."/>
        </authorList>
    </citation>
    <scope>NUCLEOTIDE SEQUENCE [LARGE SCALE GENOMIC DNA]</scope>
    <source>
        <strain evidence="10">UTEX 25</strain>
    </source>
</reference>
<dbReference type="Gene3D" id="3.40.50.1820">
    <property type="entry name" value="alpha/beta hydrolase"/>
    <property type="match status" value="1"/>
</dbReference>
<comment type="caution">
    <text evidence="9">The sequence shown here is derived from an EMBL/GenBank/DDBJ whole genome shotgun (WGS) entry which is preliminary data.</text>
</comment>
<dbReference type="InterPro" id="IPR014186">
    <property type="entry name" value="S-formylglutathione_hydrol"/>
</dbReference>